<dbReference type="RefSeq" id="WP_201071762.1">
    <property type="nucleotide sequence ID" value="NZ_CP067420.1"/>
</dbReference>
<name>A0ABX7B0P2_9PROT</name>
<sequence>MTDDPSCADCFEFFVKRFEQAKGSVLTMLIDHPADDLMNIGGSLFRQPVGHSTSYSGIRTAASGQECRDFTPQGVALSHPPGIK</sequence>
<evidence type="ECO:0000313" key="2">
    <source>
        <dbReference type="Proteomes" id="UP000595197"/>
    </source>
</evidence>
<protein>
    <submittedName>
        <fullName evidence="1">Uncharacterized protein</fullName>
    </submittedName>
</protein>
<keyword evidence="2" id="KW-1185">Reference proteome</keyword>
<evidence type="ECO:0000313" key="1">
    <source>
        <dbReference type="EMBL" id="QQP87816.1"/>
    </source>
</evidence>
<accession>A0ABX7B0P2</accession>
<reference evidence="1" key="1">
    <citation type="submission" date="2021-02" db="EMBL/GenBank/DDBJ databases">
        <title>Skermanella TT6 skin isolate.</title>
        <authorList>
            <person name="Lee K."/>
            <person name="Ganzorig M."/>
        </authorList>
    </citation>
    <scope>NUCLEOTIDE SEQUENCE</scope>
    <source>
        <strain evidence="1">TT6</strain>
    </source>
</reference>
<dbReference type="Proteomes" id="UP000595197">
    <property type="component" value="Chromosome"/>
</dbReference>
<proteinExistence type="predicted"/>
<dbReference type="EMBL" id="CP067420">
    <property type="protein sequence ID" value="QQP87816.1"/>
    <property type="molecule type" value="Genomic_DNA"/>
</dbReference>
<organism evidence="1 2">
    <name type="scientific">Skermanella cutis</name>
    <dbReference type="NCBI Taxonomy" id="2775420"/>
    <lineage>
        <taxon>Bacteria</taxon>
        <taxon>Pseudomonadati</taxon>
        <taxon>Pseudomonadota</taxon>
        <taxon>Alphaproteobacteria</taxon>
        <taxon>Rhodospirillales</taxon>
        <taxon>Azospirillaceae</taxon>
        <taxon>Skermanella</taxon>
    </lineage>
</organism>
<gene>
    <name evidence="1" type="ORF">IGS68_17220</name>
</gene>